<dbReference type="InterPro" id="IPR040647">
    <property type="entry name" value="SPIN-DOC_Znf-C2H2"/>
</dbReference>
<reference evidence="2 3" key="1">
    <citation type="submission" date="2023-01" db="EMBL/GenBank/DDBJ databases">
        <authorList>
            <person name="Whitehead M."/>
        </authorList>
    </citation>
    <scope>NUCLEOTIDE SEQUENCE [LARGE SCALE GENOMIC DNA]</scope>
</reference>
<accession>A0AAV0XVV7</accession>
<gene>
    <name evidence="2" type="ORF">MEUPH1_LOCUS25875</name>
</gene>
<organism evidence="2 3">
    <name type="scientific">Macrosiphum euphorbiae</name>
    <name type="common">potato aphid</name>
    <dbReference type="NCBI Taxonomy" id="13131"/>
    <lineage>
        <taxon>Eukaryota</taxon>
        <taxon>Metazoa</taxon>
        <taxon>Ecdysozoa</taxon>
        <taxon>Arthropoda</taxon>
        <taxon>Hexapoda</taxon>
        <taxon>Insecta</taxon>
        <taxon>Pterygota</taxon>
        <taxon>Neoptera</taxon>
        <taxon>Paraneoptera</taxon>
        <taxon>Hemiptera</taxon>
        <taxon>Sternorrhyncha</taxon>
        <taxon>Aphidomorpha</taxon>
        <taxon>Aphidoidea</taxon>
        <taxon>Aphididae</taxon>
        <taxon>Macrosiphini</taxon>
        <taxon>Macrosiphum</taxon>
    </lineage>
</organism>
<evidence type="ECO:0000259" key="1">
    <source>
        <dbReference type="Pfam" id="PF18658"/>
    </source>
</evidence>
<dbReference type="EMBL" id="CARXXK010001017">
    <property type="protein sequence ID" value="CAI6371932.1"/>
    <property type="molecule type" value="Genomic_DNA"/>
</dbReference>
<keyword evidence="3" id="KW-1185">Reference proteome</keyword>
<name>A0AAV0XVV7_9HEMI</name>
<feature type="domain" description="SPIN-DOC-like zinc-finger" evidence="1">
    <location>
        <begin position="18"/>
        <end position="71"/>
    </location>
</feature>
<dbReference type="PANTHER" id="PTHR45913">
    <property type="entry name" value="EPM2A-INTERACTING PROTEIN 1"/>
    <property type="match status" value="1"/>
</dbReference>
<sequence>MSDRKKRKYNDDCRIFNEKWSINYFFIEINGKAVCLVCRETVSVIKEFNIKQHYETTHREQFCNLKEALKKDMYTQNVLNLFKKQNFVNTKVVQASYKVANLIASETKPFSDGDFIKKCILTAVDEIIPDKLELHI</sequence>
<dbReference type="Proteomes" id="UP001160148">
    <property type="component" value="Unassembled WGS sequence"/>
</dbReference>
<evidence type="ECO:0000313" key="3">
    <source>
        <dbReference type="Proteomes" id="UP001160148"/>
    </source>
</evidence>
<protein>
    <recommendedName>
        <fullName evidence="1">SPIN-DOC-like zinc-finger domain-containing protein</fullName>
    </recommendedName>
</protein>
<dbReference type="AlphaFoldDB" id="A0AAV0XVV7"/>
<proteinExistence type="predicted"/>
<dbReference type="PANTHER" id="PTHR45913:SF5">
    <property type="entry name" value="GENERAL TRANSCRIPTION FACTOR II-I REPEAT DOMAIN-CONTAINING PROTEIN 2A-LIKE PROTEIN"/>
    <property type="match status" value="1"/>
</dbReference>
<comment type="caution">
    <text evidence="2">The sequence shown here is derived from an EMBL/GenBank/DDBJ whole genome shotgun (WGS) entry which is preliminary data.</text>
</comment>
<evidence type="ECO:0000313" key="2">
    <source>
        <dbReference type="EMBL" id="CAI6371932.1"/>
    </source>
</evidence>
<dbReference type="Pfam" id="PF18658">
    <property type="entry name" value="zf-C2H2_12"/>
    <property type="match status" value="1"/>
</dbReference>